<dbReference type="GO" id="GO:0005829">
    <property type="term" value="C:cytosol"/>
    <property type="evidence" value="ECO:0007669"/>
    <property type="project" value="TreeGrafter"/>
</dbReference>
<evidence type="ECO:0000259" key="6">
    <source>
        <dbReference type="Pfam" id="PF01029"/>
    </source>
</evidence>
<sequence>MATRHQVRQAVVSLLYAKEFSGENKDFLKDFLKEKKIKNEQERFTISLYEGILSNLKNLDENVAKFLKEDSLCEIDKAILRLGAYELLYTDTQSAVVINEAVELAKELSYENSAKFINAILDSLSKSE</sequence>
<accession>A0A222MZI8</accession>
<feature type="domain" description="NusB/RsmB/TIM44" evidence="6">
    <location>
        <begin position="5"/>
        <end position="125"/>
    </location>
</feature>
<evidence type="ECO:0000256" key="3">
    <source>
        <dbReference type="ARBA" id="ARBA00022884"/>
    </source>
</evidence>
<dbReference type="Proteomes" id="UP000201169">
    <property type="component" value="Chromosome"/>
</dbReference>
<dbReference type="KEGG" id="cavi:CAV_1510"/>
<dbReference type="InterPro" id="IPR006027">
    <property type="entry name" value="NusB_RsmB_TIM44"/>
</dbReference>
<evidence type="ECO:0000313" key="8">
    <source>
        <dbReference type="Proteomes" id="UP000201169"/>
    </source>
</evidence>
<dbReference type="InterPro" id="IPR011605">
    <property type="entry name" value="NusB_fam"/>
</dbReference>
<keyword evidence="2" id="KW-0889">Transcription antitermination</keyword>
<keyword evidence="8" id="KW-1185">Reference proteome</keyword>
<keyword evidence="3" id="KW-0694">RNA-binding</keyword>
<dbReference type="AlphaFoldDB" id="A0A222MZI8"/>
<keyword evidence="5" id="KW-0804">Transcription</keyword>
<dbReference type="Gene3D" id="1.10.940.10">
    <property type="entry name" value="NusB-like"/>
    <property type="match status" value="1"/>
</dbReference>
<evidence type="ECO:0000256" key="5">
    <source>
        <dbReference type="ARBA" id="ARBA00023163"/>
    </source>
</evidence>
<dbReference type="Pfam" id="PF01029">
    <property type="entry name" value="NusB"/>
    <property type="match status" value="1"/>
</dbReference>
<evidence type="ECO:0000313" key="7">
    <source>
        <dbReference type="EMBL" id="ASQ31120.1"/>
    </source>
</evidence>
<dbReference type="GO" id="GO:0006353">
    <property type="term" value="P:DNA-templated transcription termination"/>
    <property type="evidence" value="ECO:0007669"/>
    <property type="project" value="InterPro"/>
</dbReference>
<proteinExistence type="inferred from homology"/>
<protein>
    <submittedName>
        <fullName evidence="7">Transcription antitermination protein</fullName>
    </submittedName>
</protein>
<dbReference type="PANTHER" id="PTHR11078:SF3">
    <property type="entry name" value="ANTITERMINATION NUSB DOMAIN-CONTAINING PROTEIN"/>
    <property type="match status" value="1"/>
</dbReference>
<comment type="similarity">
    <text evidence="1">Belongs to the NusB family.</text>
</comment>
<organism evidence="7 8">
    <name type="scientific">Campylobacter avium LMG 24591</name>
    <dbReference type="NCBI Taxonomy" id="522484"/>
    <lineage>
        <taxon>Bacteria</taxon>
        <taxon>Pseudomonadati</taxon>
        <taxon>Campylobacterota</taxon>
        <taxon>Epsilonproteobacteria</taxon>
        <taxon>Campylobacterales</taxon>
        <taxon>Campylobacteraceae</taxon>
        <taxon>Campylobacter</taxon>
    </lineage>
</organism>
<dbReference type="SUPFAM" id="SSF48013">
    <property type="entry name" value="NusB-like"/>
    <property type="match status" value="1"/>
</dbReference>
<reference evidence="7 8" key="1">
    <citation type="submission" date="2017-07" db="EMBL/GenBank/DDBJ databases">
        <title>Analysis of two Campylobacter avium genomes and identification of a novel hippuricase gene.</title>
        <authorList>
            <person name="Miller W.G."/>
            <person name="Chapman M.H."/>
            <person name="Yee E."/>
            <person name="Revez J."/>
            <person name="Bono J.L."/>
            <person name="Rossi M."/>
        </authorList>
    </citation>
    <scope>NUCLEOTIDE SEQUENCE [LARGE SCALE GENOMIC DNA]</scope>
    <source>
        <strain evidence="7 8">LMG 24591</strain>
    </source>
</reference>
<evidence type="ECO:0000256" key="2">
    <source>
        <dbReference type="ARBA" id="ARBA00022814"/>
    </source>
</evidence>
<keyword evidence="4" id="KW-0805">Transcription regulation</keyword>
<name>A0A222MZI8_9BACT</name>
<dbReference type="InterPro" id="IPR035926">
    <property type="entry name" value="NusB-like_sf"/>
</dbReference>
<evidence type="ECO:0000256" key="1">
    <source>
        <dbReference type="ARBA" id="ARBA00005952"/>
    </source>
</evidence>
<dbReference type="NCBIfam" id="TIGR01951">
    <property type="entry name" value="nusB"/>
    <property type="match status" value="1"/>
</dbReference>
<dbReference type="EMBL" id="CP022347">
    <property type="protein sequence ID" value="ASQ31120.1"/>
    <property type="molecule type" value="Genomic_DNA"/>
</dbReference>
<dbReference type="OrthoDB" id="9797817at2"/>
<dbReference type="PANTHER" id="PTHR11078">
    <property type="entry name" value="N UTILIZATION SUBSTANCE PROTEIN B-RELATED"/>
    <property type="match status" value="1"/>
</dbReference>
<gene>
    <name evidence="7" type="primary">nusB</name>
    <name evidence="7" type="ORF">CAV_1510</name>
</gene>
<dbReference type="RefSeq" id="WP_094325929.1">
    <property type="nucleotide sequence ID" value="NZ_CP022347.1"/>
</dbReference>
<evidence type="ECO:0000256" key="4">
    <source>
        <dbReference type="ARBA" id="ARBA00023015"/>
    </source>
</evidence>
<dbReference type="GO" id="GO:0003723">
    <property type="term" value="F:RNA binding"/>
    <property type="evidence" value="ECO:0007669"/>
    <property type="project" value="UniProtKB-KW"/>
</dbReference>
<dbReference type="GO" id="GO:0031564">
    <property type="term" value="P:transcription antitermination"/>
    <property type="evidence" value="ECO:0007669"/>
    <property type="project" value="UniProtKB-KW"/>
</dbReference>